<sequence>MNGAVGDRFMSYLVGCLRGPLHGREFITKIAALLACFKIRSKSTTSDLWQKGNLVFELDKIMDYDFRHVYVSMRVLEQTLRFSVQALEIQSPGESFARGLLPPSYGHNPGLVSSRQLQLYCCIRSLFPSTHEASMFRVHRLTEPASFDLPRSIKGSSESDFDFEFSSQIESESDVLSSEDEHTESSISESDFNTEPTMSDDYRSGESSESYIDEVDDLD</sequence>
<keyword evidence="2" id="KW-1185">Reference proteome</keyword>
<dbReference type="Proteomes" id="UP000805649">
    <property type="component" value="Unassembled WGS sequence"/>
</dbReference>
<gene>
    <name evidence="1" type="ORF">CTRU02_215467</name>
</gene>
<organism evidence="1 2">
    <name type="scientific">Colletotrichum truncatum</name>
    <name type="common">Anthracnose fungus</name>
    <name type="synonym">Colletotrichum capsici</name>
    <dbReference type="NCBI Taxonomy" id="5467"/>
    <lineage>
        <taxon>Eukaryota</taxon>
        <taxon>Fungi</taxon>
        <taxon>Dikarya</taxon>
        <taxon>Ascomycota</taxon>
        <taxon>Pezizomycotina</taxon>
        <taxon>Sordariomycetes</taxon>
        <taxon>Hypocreomycetidae</taxon>
        <taxon>Glomerellales</taxon>
        <taxon>Glomerellaceae</taxon>
        <taxon>Colletotrichum</taxon>
        <taxon>Colletotrichum truncatum species complex</taxon>
    </lineage>
</organism>
<dbReference type="EMBL" id="VUJX02000016">
    <property type="protein sequence ID" value="KAL0929568.1"/>
    <property type="molecule type" value="Genomic_DNA"/>
</dbReference>
<name>A0ACC3YCI6_COLTU</name>
<evidence type="ECO:0000313" key="2">
    <source>
        <dbReference type="Proteomes" id="UP000805649"/>
    </source>
</evidence>
<evidence type="ECO:0000313" key="1">
    <source>
        <dbReference type="EMBL" id="KAL0929568.1"/>
    </source>
</evidence>
<protein>
    <submittedName>
        <fullName evidence="1">Uncharacterized protein</fullName>
    </submittedName>
</protein>
<proteinExistence type="predicted"/>
<comment type="caution">
    <text evidence="1">The sequence shown here is derived from an EMBL/GenBank/DDBJ whole genome shotgun (WGS) entry which is preliminary data.</text>
</comment>
<accession>A0ACC3YCI6</accession>
<reference evidence="1 2" key="1">
    <citation type="journal article" date="2020" name="Phytopathology">
        <title>Genome Sequence Resources of Colletotrichum truncatum, C. plurivorum, C. musicola, and C. sojae: Four Species Pathogenic to Soybean (Glycine max).</title>
        <authorList>
            <person name="Rogerio F."/>
            <person name="Boufleur T.R."/>
            <person name="Ciampi-Guillardi M."/>
            <person name="Sukno S.A."/>
            <person name="Thon M.R."/>
            <person name="Massola Junior N.S."/>
            <person name="Baroncelli R."/>
        </authorList>
    </citation>
    <scope>NUCLEOTIDE SEQUENCE [LARGE SCALE GENOMIC DNA]</scope>
    <source>
        <strain evidence="1 2">CMES1059</strain>
    </source>
</reference>